<sequence length="135" mass="14372">MKSFTLILVLAAVTFASATLQSRSDITNSRLQSRSSGGVCASGQFLCQDNDGKCCPNGTQCIAKKRCSDGNDRFDTLDDNNNNDSNSPNGSGNNGELGTSGSSSIVKTQTTQLQLFTTFLTTTTTISIICLFMYN</sequence>
<keyword evidence="2" id="KW-0732">Signal</keyword>
<proteinExistence type="predicted"/>
<keyword evidence="4" id="KW-1185">Reference proteome</keyword>
<evidence type="ECO:0000256" key="2">
    <source>
        <dbReference type="SAM" id="SignalP"/>
    </source>
</evidence>
<protein>
    <submittedName>
        <fullName evidence="3">7139_t:CDS:1</fullName>
    </submittedName>
</protein>
<feature type="region of interest" description="Disordered" evidence="1">
    <location>
        <begin position="74"/>
        <end position="103"/>
    </location>
</feature>
<organism evidence="3 4">
    <name type="scientific">Paraglomus brasilianum</name>
    <dbReference type="NCBI Taxonomy" id="144538"/>
    <lineage>
        <taxon>Eukaryota</taxon>
        <taxon>Fungi</taxon>
        <taxon>Fungi incertae sedis</taxon>
        <taxon>Mucoromycota</taxon>
        <taxon>Glomeromycotina</taxon>
        <taxon>Glomeromycetes</taxon>
        <taxon>Paraglomerales</taxon>
        <taxon>Paraglomeraceae</taxon>
        <taxon>Paraglomus</taxon>
    </lineage>
</organism>
<dbReference type="AlphaFoldDB" id="A0A9N9C395"/>
<comment type="caution">
    <text evidence="3">The sequence shown here is derived from an EMBL/GenBank/DDBJ whole genome shotgun (WGS) entry which is preliminary data.</text>
</comment>
<evidence type="ECO:0000256" key="1">
    <source>
        <dbReference type="SAM" id="MobiDB-lite"/>
    </source>
</evidence>
<feature type="chain" id="PRO_5040131828" evidence="2">
    <location>
        <begin position="19"/>
        <end position="135"/>
    </location>
</feature>
<evidence type="ECO:0000313" key="3">
    <source>
        <dbReference type="EMBL" id="CAG8589196.1"/>
    </source>
</evidence>
<dbReference type="Proteomes" id="UP000789739">
    <property type="component" value="Unassembled WGS sequence"/>
</dbReference>
<accession>A0A9N9C395</accession>
<name>A0A9N9C395_9GLOM</name>
<feature type="compositionally biased region" description="Low complexity" evidence="1">
    <location>
        <begin position="79"/>
        <end position="91"/>
    </location>
</feature>
<feature type="signal peptide" evidence="2">
    <location>
        <begin position="1"/>
        <end position="18"/>
    </location>
</feature>
<evidence type="ECO:0000313" key="4">
    <source>
        <dbReference type="Proteomes" id="UP000789739"/>
    </source>
</evidence>
<gene>
    <name evidence="3" type="ORF">PBRASI_LOCUS7034</name>
</gene>
<reference evidence="3" key="1">
    <citation type="submission" date="2021-06" db="EMBL/GenBank/DDBJ databases">
        <authorList>
            <person name="Kallberg Y."/>
            <person name="Tangrot J."/>
            <person name="Rosling A."/>
        </authorList>
    </citation>
    <scope>NUCLEOTIDE SEQUENCE</scope>
    <source>
        <strain evidence="3">BR232B</strain>
    </source>
</reference>
<dbReference type="EMBL" id="CAJVPI010001016">
    <property type="protein sequence ID" value="CAG8589196.1"/>
    <property type="molecule type" value="Genomic_DNA"/>
</dbReference>